<dbReference type="Pfam" id="PF00107">
    <property type="entry name" value="ADH_zinc_N"/>
    <property type="match status" value="1"/>
</dbReference>
<dbReference type="eggNOG" id="COG1063">
    <property type="taxonomic scope" value="Bacteria"/>
</dbReference>
<evidence type="ECO:0000256" key="5">
    <source>
        <dbReference type="RuleBase" id="RU361277"/>
    </source>
</evidence>
<dbReference type="Gene3D" id="3.90.180.10">
    <property type="entry name" value="Medium-chain alcohol dehydrogenases, catalytic domain"/>
    <property type="match status" value="1"/>
</dbReference>
<dbReference type="CDD" id="cd08283">
    <property type="entry name" value="FDH_like_1"/>
    <property type="match status" value="1"/>
</dbReference>
<evidence type="ECO:0000256" key="1">
    <source>
        <dbReference type="ARBA" id="ARBA00001947"/>
    </source>
</evidence>
<evidence type="ECO:0000313" key="8">
    <source>
        <dbReference type="EMBL" id="ERJ19635.1"/>
    </source>
</evidence>
<comment type="similarity">
    <text evidence="5">Belongs to the zinc-containing alcohol dehydrogenase family.</text>
</comment>
<dbReference type="InterPro" id="IPR011032">
    <property type="entry name" value="GroES-like_sf"/>
</dbReference>
<dbReference type="PANTHER" id="PTHR42813">
    <property type="entry name" value="ZINC-TYPE ALCOHOL DEHYDROGENASE-LIKE"/>
    <property type="match status" value="1"/>
</dbReference>
<dbReference type="STRING" id="1033802.SSPSH_001405"/>
<keyword evidence="3 5" id="KW-0862">Zinc</keyword>
<organism evidence="8 9">
    <name type="scientific">Salinisphaera shabanensis E1L3A</name>
    <dbReference type="NCBI Taxonomy" id="1033802"/>
    <lineage>
        <taxon>Bacteria</taxon>
        <taxon>Pseudomonadati</taxon>
        <taxon>Pseudomonadota</taxon>
        <taxon>Gammaproteobacteria</taxon>
        <taxon>Salinisphaerales</taxon>
        <taxon>Salinisphaeraceae</taxon>
        <taxon>Salinisphaera</taxon>
    </lineage>
</organism>
<dbReference type="Pfam" id="PF08240">
    <property type="entry name" value="ADH_N"/>
    <property type="match status" value="1"/>
</dbReference>
<keyword evidence="2 5" id="KW-0479">Metal-binding</keyword>
<keyword evidence="4 8" id="KW-0560">Oxidoreductase</keyword>
<comment type="cofactor">
    <cofactor evidence="1 5">
        <name>Zn(2+)</name>
        <dbReference type="ChEBI" id="CHEBI:29105"/>
    </cofactor>
</comment>
<evidence type="ECO:0000256" key="2">
    <source>
        <dbReference type="ARBA" id="ARBA00022723"/>
    </source>
</evidence>
<reference evidence="8 9" key="1">
    <citation type="journal article" date="2011" name="J. Bacteriol.">
        <title>Genome sequence of Salinisphaera shabanensis, a gammaproteobacterium from the harsh, variable environment of the brine-seawater interface of the Shaban Deep in the Red Sea.</title>
        <authorList>
            <person name="Antunes A."/>
            <person name="Alam I."/>
            <person name="Bajic V.B."/>
            <person name="Stingl U."/>
        </authorList>
    </citation>
    <scope>NUCLEOTIDE SEQUENCE [LARGE SCALE GENOMIC DNA]</scope>
    <source>
        <strain evidence="8 9">E1L3A</strain>
    </source>
</reference>
<evidence type="ECO:0000256" key="3">
    <source>
        <dbReference type="ARBA" id="ARBA00022833"/>
    </source>
</evidence>
<proteinExistence type="inferred from homology"/>
<dbReference type="Gene3D" id="3.40.50.720">
    <property type="entry name" value="NAD(P)-binding Rossmann-like Domain"/>
    <property type="match status" value="1"/>
</dbReference>
<protein>
    <submittedName>
        <fullName evidence="8">Glutathione-dependent formaldehyde dehydrogenase protein</fullName>
        <ecNumber evidence="8">1.1.1.284</ecNumber>
    </submittedName>
</protein>
<comment type="caution">
    <text evidence="8">The sequence shown here is derived from an EMBL/GenBank/DDBJ whole genome shotgun (WGS) entry which is preliminary data.</text>
</comment>
<evidence type="ECO:0000259" key="7">
    <source>
        <dbReference type="Pfam" id="PF08240"/>
    </source>
</evidence>
<evidence type="ECO:0000256" key="4">
    <source>
        <dbReference type="ARBA" id="ARBA00023002"/>
    </source>
</evidence>
<dbReference type="InterPro" id="IPR036291">
    <property type="entry name" value="NAD(P)-bd_dom_sf"/>
</dbReference>
<sequence length="437" mass="47415">MRAGGIARRALLPNAQKSFTSGSSVTIRIPDPSRRVYDECLQFRETNERIMKALTWHGTHDVRVDNVDDPKIQQDRDAIIKITATAICGSDLHLYNGLMAGMQEGDVLGHEFMGEVVETGSAVNNLKKGDRVVVPFTISCGSCFFCNKHLYSLCDNSNPNADQAAEVMGHSPAALFGYSHLLGGIPGGQAEYVRVPYADIGPIKVESDLRDDQLLFLSDIYPTGYQAVDQCDMEAGDTVAIWGCGPVGQFAIRSAWMMGAGRVIAIDRVPERLKLASEKAGAEVINFEEEDVYSKLLDMTGGRGPDCGIDCVGAEAHGQGDPEAVRRTADSTEDNHPHAINEMIMSVRKGGRLSLPGVYTDKVDGFAINALMNKSLSVKGGQTHMQGYLKPLLNTVEQGLIDPSFIITHRYGLTEAPEAYANFNAKQDGCIKVVMTP</sequence>
<reference evidence="8 9" key="2">
    <citation type="journal article" date="2013" name="PLoS ONE">
        <title>INDIGO - INtegrated Data Warehouse of MIcrobial GenOmes with Examples from the Red Sea Extremophiles.</title>
        <authorList>
            <person name="Alam I."/>
            <person name="Antunes A."/>
            <person name="Kamau A.A."/>
            <person name="Ba Alawi W."/>
            <person name="Kalkatawi M."/>
            <person name="Stingl U."/>
            <person name="Bajic V.B."/>
        </authorList>
    </citation>
    <scope>NUCLEOTIDE SEQUENCE [LARGE SCALE GENOMIC DNA]</scope>
    <source>
        <strain evidence="8 9">E1L3A</strain>
    </source>
</reference>
<dbReference type="GO" id="GO:0008270">
    <property type="term" value="F:zinc ion binding"/>
    <property type="evidence" value="ECO:0007669"/>
    <property type="project" value="InterPro"/>
</dbReference>
<name>U2EPA0_9GAMM</name>
<gene>
    <name evidence="8" type="primary">fdh</name>
    <name evidence="8" type="ORF">SSPSH_001405</name>
</gene>
<dbReference type="SUPFAM" id="SSF50129">
    <property type="entry name" value="GroES-like"/>
    <property type="match status" value="1"/>
</dbReference>
<feature type="domain" description="Alcohol dehydrogenase-like C-terminal" evidence="6">
    <location>
        <begin position="246"/>
        <end position="316"/>
    </location>
</feature>
<dbReference type="EC" id="1.1.1.284" evidence="8"/>
<dbReference type="InterPro" id="IPR002328">
    <property type="entry name" value="ADH_Zn_CS"/>
</dbReference>
<dbReference type="EMBL" id="AFNV02000008">
    <property type="protein sequence ID" value="ERJ19635.1"/>
    <property type="molecule type" value="Genomic_DNA"/>
</dbReference>
<dbReference type="AlphaFoldDB" id="U2EPA0"/>
<dbReference type="InterPro" id="IPR013149">
    <property type="entry name" value="ADH-like_C"/>
</dbReference>
<dbReference type="SUPFAM" id="SSF51735">
    <property type="entry name" value="NAD(P)-binding Rossmann-fold domains"/>
    <property type="match status" value="1"/>
</dbReference>
<dbReference type="InterPro" id="IPR013154">
    <property type="entry name" value="ADH-like_N"/>
</dbReference>
<accession>U2EPA0</accession>
<keyword evidence="9" id="KW-1185">Reference proteome</keyword>
<evidence type="ECO:0000313" key="9">
    <source>
        <dbReference type="Proteomes" id="UP000006242"/>
    </source>
</evidence>
<evidence type="ECO:0000259" key="6">
    <source>
        <dbReference type="Pfam" id="PF00107"/>
    </source>
</evidence>
<dbReference type="GO" id="GO:0051903">
    <property type="term" value="F:S-(hydroxymethyl)glutathione dehydrogenase [NAD(P)+] activity"/>
    <property type="evidence" value="ECO:0007669"/>
    <property type="project" value="UniProtKB-EC"/>
</dbReference>
<dbReference type="PANTHER" id="PTHR42813:SF2">
    <property type="entry name" value="DEHYDROGENASE, ZINC-CONTAINING, PUTATIVE (AFU_ORTHOLOGUE AFUA_2G02810)-RELATED"/>
    <property type="match status" value="1"/>
</dbReference>
<dbReference type="Proteomes" id="UP000006242">
    <property type="component" value="Unassembled WGS sequence"/>
</dbReference>
<dbReference type="PROSITE" id="PS00059">
    <property type="entry name" value="ADH_ZINC"/>
    <property type="match status" value="1"/>
</dbReference>
<feature type="domain" description="Alcohol dehydrogenase-like N-terminal" evidence="7">
    <location>
        <begin position="75"/>
        <end position="203"/>
    </location>
</feature>